<evidence type="ECO:0000256" key="5">
    <source>
        <dbReference type="ARBA" id="ARBA00022622"/>
    </source>
</evidence>
<keyword evidence="8" id="KW-0449">Lipoprotein</keyword>
<keyword evidence="4" id="KW-0964">Secreted</keyword>
<evidence type="ECO:0000256" key="4">
    <source>
        <dbReference type="ARBA" id="ARBA00022525"/>
    </source>
</evidence>
<evidence type="ECO:0000256" key="6">
    <source>
        <dbReference type="ARBA" id="ARBA00022729"/>
    </source>
</evidence>
<dbReference type="PROSITE" id="PS52012">
    <property type="entry name" value="CFEM"/>
    <property type="match status" value="1"/>
</dbReference>
<keyword evidence="9" id="KW-0479">Metal-binding</keyword>
<gene>
    <name evidence="13" type="ORF">B0T21DRAFT_415022</name>
</gene>
<comment type="similarity">
    <text evidence="3">Belongs to the RBT5 family.</text>
</comment>
<protein>
    <recommendedName>
        <fullName evidence="12">CFEM domain-containing protein</fullName>
    </recommendedName>
</protein>
<evidence type="ECO:0000256" key="9">
    <source>
        <dbReference type="PROSITE-ProRule" id="PRU01356"/>
    </source>
</evidence>
<feature type="binding site" description="axial binding residue" evidence="9">
    <location>
        <position position="64"/>
    </location>
    <ligand>
        <name>heme</name>
        <dbReference type="ChEBI" id="CHEBI:30413"/>
    </ligand>
    <ligandPart>
        <name>Fe</name>
        <dbReference type="ChEBI" id="CHEBI:18248"/>
    </ligandPart>
</feature>
<evidence type="ECO:0000256" key="10">
    <source>
        <dbReference type="SAM" id="MobiDB-lite"/>
    </source>
</evidence>
<keyword evidence="5" id="KW-0336">GPI-anchor</keyword>
<evidence type="ECO:0000256" key="8">
    <source>
        <dbReference type="ARBA" id="ARBA00023288"/>
    </source>
</evidence>
<accession>A0AA40ANC0</accession>
<evidence type="ECO:0000256" key="3">
    <source>
        <dbReference type="ARBA" id="ARBA00010031"/>
    </source>
</evidence>
<comment type="caution">
    <text evidence="13">The sequence shown here is derived from an EMBL/GenBank/DDBJ whole genome shotgun (WGS) entry which is preliminary data.</text>
</comment>
<comment type="caution">
    <text evidence="9">Lacks conserved residue(s) required for the propagation of feature annotation.</text>
</comment>
<dbReference type="AlphaFoldDB" id="A0AA40ANC0"/>
<keyword evidence="5" id="KW-0325">Glycoprotein</keyword>
<evidence type="ECO:0000313" key="13">
    <source>
        <dbReference type="EMBL" id="KAK0719008.1"/>
    </source>
</evidence>
<evidence type="ECO:0000256" key="2">
    <source>
        <dbReference type="ARBA" id="ARBA00004613"/>
    </source>
</evidence>
<keyword evidence="6 11" id="KW-0732">Signal</keyword>
<dbReference type="EMBL" id="JAUKTV010000013">
    <property type="protein sequence ID" value="KAK0719008.1"/>
    <property type="molecule type" value="Genomic_DNA"/>
</dbReference>
<dbReference type="GO" id="GO:0046872">
    <property type="term" value="F:metal ion binding"/>
    <property type="evidence" value="ECO:0007669"/>
    <property type="project" value="UniProtKB-UniRule"/>
</dbReference>
<dbReference type="SMART" id="SM00747">
    <property type="entry name" value="CFEM"/>
    <property type="match status" value="1"/>
</dbReference>
<keyword evidence="7" id="KW-1015">Disulfide bond</keyword>
<evidence type="ECO:0000256" key="1">
    <source>
        <dbReference type="ARBA" id="ARBA00004589"/>
    </source>
</evidence>
<proteinExistence type="inferred from homology"/>
<keyword evidence="5" id="KW-0472">Membrane</keyword>
<feature type="region of interest" description="Disordered" evidence="10">
    <location>
        <begin position="217"/>
        <end position="242"/>
    </location>
</feature>
<dbReference type="GO" id="GO:0005576">
    <property type="term" value="C:extracellular region"/>
    <property type="evidence" value="ECO:0007669"/>
    <property type="project" value="UniProtKB-SubCell"/>
</dbReference>
<dbReference type="GO" id="GO:0098552">
    <property type="term" value="C:side of membrane"/>
    <property type="evidence" value="ECO:0007669"/>
    <property type="project" value="UniProtKB-KW"/>
</dbReference>
<evidence type="ECO:0000259" key="12">
    <source>
        <dbReference type="PROSITE" id="PS52012"/>
    </source>
</evidence>
<comment type="subcellular location">
    <subcellularLocation>
        <location evidence="1">Membrane</location>
        <topology evidence="1">Lipid-anchor</topology>
        <topology evidence="1">GPI-anchor</topology>
    </subcellularLocation>
    <subcellularLocation>
        <location evidence="2">Secreted</location>
    </subcellularLocation>
</comment>
<keyword evidence="9" id="KW-0408">Iron</keyword>
<organism evidence="13 14">
    <name type="scientific">Apiosordaria backusii</name>
    <dbReference type="NCBI Taxonomy" id="314023"/>
    <lineage>
        <taxon>Eukaryota</taxon>
        <taxon>Fungi</taxon>
        <taxon>Dikarya</taxon>
        <taxon>Ascomycota</taxon>
        <taxon>Pezizomycotina</taxon>
        <taxon>Sordariomycetes</taxon>
        <taxon>Sordariomycetidae</taxon>
        <taxon>Sordariales</taxon>
        <taxon>Lasiosphaeriaceae</taxon>
        <taxon>Apiosordaria</taxon>
    </lineage>
</organism>
<name>A0AA40ANC0_9PEZI</name>
<reference evidence="13" key="1">
    <citation type="submission" date="2023-06" db="EMBL/GenBank/DDBJ databases">
        <title>Genome-scale phylogeny and comparative genomics of the fungal order Sordariales.</title>
        <authorList>
            <consortium name="Lawrence Berkeley National Laboratory"/>
            <person name="Hensen N."/>
            <person name="Bonometti L."/>
            <person name="Westerberg I."/>
            <person name="Brannstrom I.O."/>
            <person name="Guillou S."/>
            <person name="Cros-Aarteil S."/>
            <person name="Calhoun S."/>
            <person name="Haridas S."/>
            <person name="Kuo A."/>
            <person name="Mondo S."/>
            <person name="Pangilinan J."/>
            <person name="Riley R."/>
            <person name="Labutti K."/>
            <person name="Andreopoulos B."/>
            <person name="Lipzen A."/>
            <person name="Chen C."/>
            <person name="Yanf M."/>
            <person name="Daum C."/>
            <person name="Ng V."/>
            <person name="Clum A."/>
            <person name="Steindorff A."/>
            <person name="Ohm R."/>
            <person name="Martin F."/>
            <person name="Silar P."/>
            <person name="Natvig D."/>
            <person name="Lalanne C."/>
            <person name="Gautier V."/>
            <person name="Ament-Velasquez S.L."/>
            <person name="Kruys A."/>
            <person name="Hutchinson M.I."/>
            <person name="Powell A.J."/>
            <person name="Barry K."/>
            <person name="Miller A.N."/>
            <person name="Grigoriev I.V."/>
            <person name="Debuchy R."/>
            <person name="Gladieux P."/>
            <person name="Thoren M.H."/>
            <person name="Johannesson H."/>
        </authorList>
    </citation>
    <scope>NUCLEOTIDE SEQUENCE</scope>
    <source>
        <strain evidence="13">CBS 540.89</strain>
    </source>
</reference>
<feature type="domain" description="CFEM" evidence="12">
    <location>
        <begin position="17"/>
        <end position="132"/>
    </location>
</feature>
<sequence>MHLRTTIPLVVFLARASAQFHRMEIPDATRPVAAECPATAYMPKCAVNCIDTAAAANGCAPPSDLTCQCKNYSKIQKAAAPCVITACAAKAPDVESIASEICSQCAGIPVAAAVMAETIVIDDAVARTARNYFKWAAEPTGRVVAPRRNRDEDEVTDEQAERKKWMTMPRIDHRSYVAKETGLPVPRQAFDEEIGPAQEAERKKWNNNMPRDEMREDMAESENKRLLNSRKGPELPDCGSDKTVFENMRLNSRGGPELPDFGEDKIASGSMRLNSRKGPELPDFGSDKYELHPFNKDCSMAGKGGSEGLRSCEDEHDWDHDHHFEGNQDLALARTRTNTVKRRIDYIYEQEQERLRLVKEMMMEKEGRKMNKDSEQRKWI</sequence>
<keyword evidence="9" id="KW-0349">Heme</keyword>
<evidence type="ECO:0000256" key="11">
    <source>
        <dbReference type="SAM" id="SignalP"/>
    </source>
</evidence>
<evidence type="ECO:0000313" key="14">
    <source>
        <dbReference type="Proteomes" id="UP001172159"/>
    </source>
</evidence>
<keyword evidence="14" id="KW-1185">Reference proteome</keyword>
<evidence type="ECO:0000256" key="7">
    <source>
        <dbReference type="ARBA" id="ARBA00023157"/>
    </source>
</evidence>
<feature type="signal peptide" evidence="11">
    <location>
        <begin position="1"/>
        <end position="18"/>
    </location>
</feature>
<dbReference type="Proteomes" id="UP001172159">
    <property type="component" value="Unassembled WGS sequence"/>
</dbReference>
<dbReference type="InterPro" id="IPR008427">
    <property type="entry name" value="Extracellular_membr_CFEM_dom"/>
</dbReference>
<feature type="chain" id="PRO_5041446027" description="CFEM domain-containing protein" evidence="11">
    <location>
        <begin position="19"/>
        <end position="380"/>
    </location>
</feature>
<dbReference type="Pfam" id="PF05730">
    <property type="entry name" value="CFEM"/>
    <property type="match status" value="1"/>
</dbReference>